<evidence type="ECO:0000313" key="2">
    <source>
        <dbReference type="EMBL" id="GGE58377.1"/>
    </source>
</evidence>
<evidence type="ECO:0000313" key="3">
    <source>
        <dbReference type="Proteomes" id="UP000605259"/>
    </source>
</evidence>
<accession>A0A917EMV5</accession>
<dbReference type="EMBL" id="BMFK01000001">
    <property type="protein sequence ID" value="GGE58377.1"/>
    <property type="molecule type" value="Genomic_DNA"/>
</dbReference>
<dbReference type="SMART" id="SM00530">
    <property type="entry name" value="HTH_XRE"/>
    <property type="match status" value="1"/>
</dbReference>
<dbReference type="CDD" id="cd00093">
    <property type="entry name" value="HTH_XRE"/>
    <property type="match status" value="1"/>
</dbReference>
<dbReference type="PROSITE" id="PS50943">
    <property type="entry name" value="HTH_CROC1"/>
    <property type="match status" value="1"/>
</dbReference>
<organism evidence="2 3">
    <name type="scientific">Priestia taiwanensis</name>
    <dbReference type="NCBI Taxonomy" id="1347902"/>
    <lineage>
        <taxon>Bacteria</taxon>
        <taxon>Bacillati</taxon>
        <taxon>Bacillota</taxon>
        <taxon>Bacilli</taxon>
        <taxon>Bacillales</taxon>
        <taxon>Bacillaceae</taxon>
        <taxon>Priestia</taxon>
    </lineage>
</organism>
<dbReference type="Gene3D" id="1.10.260.40">
    <property type="entry name" value="lambda repressor-like DNA-binding domains"/>
    <property type="match status" value="1"/>
</dbReference>
<proteinExistence type="predicted"/>
<gene>
    <name evidence="2" type="ORF">GCM10007140_05900</name>
</gene>
<dbReference type="InterPro" id="IPR001387">
    <property type="entry name" value="Cro/C1-type_HTH"/>
</dbReference>
<dbReference type="SUPFAM" id="SSF47413">
    <property type="entry name" value="lambda repressor-like DNA-binding domains"/>
    <property type="match status" value="1"/>
</dbReference>
<name>A0A917EMV5_9BACI</name>
<protein>
    <recommendedName>
        <fullName evidence="1">HTH cro/C1-type domain-containing protein</fullName>
    </recommendedName>
</protein>
<dbReference type="GO" id="GO:0003677">
    <property type="term" value="F:DNA binding"/>
    <property type="evidence" value="ECO:0007669"/>
    <property type="project" value="InterPro"/>
</dbReference>
<dbReference type="Proteomes" id="UP000605259">
    <property type="component" value="Unassembled WGS sequence"/>
</dbReference>
<feature type="domain" description="HTH cro/C1-type" evidence="1">
    <location>
        <begin position="4"/>
        <end position="58"/>
    </location>
</feature>
<evidence type="ECO:0000259" key="1">
    <source>
        <dbReference type="PROSITE" id="PS50943"/>
    </source>
</evidence>
<dbReference type="AlphaFoldDB" id="A0A917EMV5"/>
<reference evidence="2" key="1">
    <citation type="journal article" date="2014" name="Int. J. Syst. Evol. Microbiol.">
        <title>Complete genome sequence of Corynebacterium casei LMG S-19264T (=DSM 44701T), isolated from a smear-ripened cheese.</title>
        <authorList>
            <consortium name="US DOE Joint Genome Institute (JGI-PGF)"/>
            <person name="Walter F."/>
            <person name="Albersmeier A."/>
            <person name="Kalinowski J."/>
            <person name="Ruckert C."/>
        </authorList>
    </citation>
    <scope>NUCLEOTIDE SEQUENCE</scope>
    <source>
        <strain evidence="2">CGMCC 1.12698</strain>
    </source>
</reference>
<comment type="caution">
    <text evidence="2">The sequence shown here is derived from an EMBL/GenBank/DDBJ whole genome shotgun (WGS) entry which is preliminary data.</text>
</comment>
<sequence length="69" mass="7904">MSELKKLRESLEISIEQAGKELGIPAGYLSQIENGKRQISVERANQIAHLYGKQIEEFFLPTRYAVRKV</sequence>
<dbReference type="InterPro" id="IPR010982">
    <property type="entry name" value="Lambda_DNA-bd_dom_sf"/>
</dbReference>
<reference evidence="2" key="2">
    <citation type="submission" date="2020-09" db="EMBL/GenBank/DDBJ databases">
        <authorList>
            <person name="Sun Q."/>
            <person name="Zhou Y."/>
        </authorList>
    </citation>
    <scope>NUCLEOTIDE SEQUENCE</scope>
    <source>
        <strain evidence="2">CGMCC 1.12698</strain>
    </source>
</reference>
<keyword evidence="3" id="KW-1185">Reference proteome</keyword>
<dbReference type="Pfam" id="PF01381">
    <property type="entry name" value="HTH_3"/>
    <property type="match status" value="1"/>
</dbReference>